<sequence>MLRSISIMLMVTIIIYLMVIINNIDAASKTNDCDRKKADQCSLNLIPITNEEILRKLPKTIGDIDSYCGKINRYEKCMRKYAENCLKKQTKQTLSVIIYSIGRMNKKYCQKESKKKLLLNLIQCSGQTAIKYYSDLIQNVSNQMHGIRTYSDVKLRIPMVCCLYNKISAEAMEYSDKICPKYTNEVDSILRGYSGDALNLLCGEYGDDSDKCDSILTKIPDWKGKIEWKSFIMMIAMLVDSLE</sequence>
<dbReference type="OrthoDB" id="10369556at2759"/>
<reference evidence="2" key="1">
    <citation type="submission" date="2025-08" db="UniProtKB">
        <authorList>
            <consortium name="RefSeq"/>
        </authorList>
    </citation>
    <scope>IDENTIFICATION</scope>
    <source>
        <strain evidence="2">Airmid</strain>
    </source>
</reference>
<name>A0A6P6YAA7_DERPT</name>
<protein>
    <submittedName>
        <fullName evidence="2">Uncharacterized protein LOC113796277</fullName>
    </submittedName>
</protein>
<dbReference type="PANTHER" id="PTHR33964">
    <property type="entry name" value="RE45066P-RELATED"/>
    <property type="match status" value="1"/>
</dbReference>
<dbReference type="InParanoid" id="A0A6P6YAA7"/>
<gene>
    <name evidence="2" type="primary">LOC113796277</name>
</gene>
<keyword evidence="1" id="KW-1185">Reference proteome</keyword>
<dbReference type="KEGG" id="dpte:113796277"/>
<dbReference type="Proteomes" id="UP000515146">
    <property type="component" value="Unplaced"/>
</dbReference>
<evidence type="ECO:0000313" key="2">
    <source>
        <dbReference type="RefSeq" id="XP_027202317.1"/>
    </source>
</evidence>
<dbReference type="PANTHER" id="PTHR33964:SF1">
    <property type="entry name" value="RE45066P"/>
    <property type="match status" value="1"/>
</dbReference>
<dbReference type="RefSeq" id="XP_027202317.1">
    <property type="nucleotide sequence ID" value="XM_027346516.1"/>
</dbReference>
<organism evidence="1 2">
    <name type="scientific">Dermatophagoides pteronyssinus</name>
    <name type="common">European house dust mite</name>
    <dbReference type="NCBI Taxonomy" id="6956"/>
    <lineage>
        <taxon>Eukaryota</taxon>
        <taxon>Metazoa</taxon>
        <taxon>Ecdysozoa</taxon>
        <taxon>Arthropoda</taxon>
        <taxon>Chelicerata</taxon>
        <taxon>Arachnida</taxon>
        <taxon>Acari</taxon>
        <taxon>Acariformes</taxon>
        <taxon>Sarcoptiformes</taxon>
        <taxon>Astigmata</taxon>
        <taxon>Psoroptidia</taxon>
        <taxon>Analgoidea</taxon>
        <taxon>Pyroglyphidae</taxon>
        <taxon>Dermatophagoidinae</taxon>
        <taxon>Dermatophagoides</taxon>
    </lineage>
</organism>
<dbReference type="AlphaFoldDB" id="A0A6P6YAA7"/>
<accession>A0A6P6YAA7</accession>
<proteinExistence type="predicted"/>
<evidence type="ECO:0000313" key="1">
    <source>
        <dbReference type="Proteomes" id="UP000515146"/>
    </source>
</evidence>